<dbReference type="AlphaFoldDB" id="A0A0M3K0K3"/>
<dbReference type="WBParaSite" id="ASIM_0001434101-mRNA-1">
    <property type="protein sequence ID" value="ASIM_0001434101-mRNA-1"/>
    <property type="gene ID" value="ASIM_0001434101"/>
</dbReference>
<reference evidence="1 2" key="2">
    <citation type="submission" date="2018-11" db="EMBL/GenBank/DDBJ databases">
        <authorList>
            <consortium name="Pathogen Informatics"/>
        </authorList>
    </citation>
    <scope>NUCLEOTIDE SEQUENCE [LARGE SCALE GENOMIC DNA]</scope>
</reference>
<name>A0A0M3K0K3_ANISI</name>
<organism evidence="3">
    <name type="scientific">Anisakis simplex</name>
    <name type="common">Herring worm</name>
    <dbReference type="NCBI Taxonomy" id="6269"/>
    <lineage>
        <taxon>Eukaryota</taxon>
        <taxon>Metazoa</taxon>
        <taxon>Ecdysozoa</taxon>
        <taxon>Nematoda</taxon>
        <taxon>Chromadorea</taxon>
        <taxon>Rhabditida</taxon>
        <taxon>Spirurina</taxon>
        <taxon>Ascaridomorpha</taxon>
        <taxon>Ascaridoidea</taxon>
        <taxon>Anisakidae</taxon>
        <taxon>Anisakis</taxon>
        <taxon>Anisakis simplex complex</taxon>
    </lineage>
</organism>
<accession>A0A0M3K0K3</accession>
<dbReference type="Proteomes" id="UP000267096">
    <property type="component" value="Unassembled WGS sequence"/>
</dbReference>
<keyword evidence="2" id="KW-1185">Reference proteome</keyword>
<reference evidence="3" key="1">
    <citation type="submission" date="2017-02" db="UniProtKB">
        <authorList>
            <consortium name="WormBaseParasite"/>
        </authorList>
    </citation>
    <scope>IDENTIFICATION</scope>
</reference>
<gene>
    <name evidence="1" type="ORF">ASIM_LOCUS13769</name>
</gene>
<evidence type="ECO:0000313" key="1">
    <source>
        <dbReference type="EMBL" id="VDK50533.1"/>
    </source>
</evidence>
<evidence type="ECO:0000313" key="3">
    <source>
        <dbReference type="WBParaSite" id="ASIM_0001434101-mRNA-1"/>
    </source>
</evidence>
<evidence type="ECO:0000313" key="2">
    <source>
        <dbReference type="Proteomes" id="UP000267096"/>
    </source>
</evidence>
<dbReference type="EMBL" id="UYRR01031493">
    <property type="protein sequence ID" value="VDK50533.1"/>
    <property type="molecule type" value="Genomic_DNA"/>
</dbReference>
<protein>
    <submittedName>
        <fullName evidence="3">Ditrans,polycis-polyprenyl diphosphate synthase ((2E,6E)-farnesyl diphosphate specific)</fullName>
    </submittedName>
</protein>
<proteinExistence type="predicted"/>
<sequence length="115" mass="13019">MAEELNVAAADCAQSYELISFKFNVSEIVNEISEWNRMNETNDEVDVETVARENRRMQMIADKKLSSCILSEQTVLSVSSKFIDSGLVDDDDVAIVNEALSVFAYRQPNTTFWKV</sequence>